<feature type="compositionally biased region" description="Basic residues" evidence="1">
    <location>
        <begin position="281"/>
        <end position="295"/>
    </location>
</feature>
<feature type="region of interest" description="Disordered" evidence="1">
    <location>
        <begin position="281"/>
        <end position="300"/>
    </location>
</feature>
<accession>A0ABT7K3C2</accession>
<dbReference type="InterPro" id="IPR036866">
    <property type="entry name" value="RibonucZ/Hydroxyglut_hydro"/>
</dbReference>
<keyword evidence="4" id="KW-1185">Reference proteome</keyword>
<dbReference type="InterPro" id="IPR052159">
    <property type="entry name" value="Competence_DNA_uptake"/>
</dbReference>
<name>A0ABT7K3C2_9HYPH</name>
<sequence>MPTRKNSAPAAATAANPDFRVRIRMYRHGLGDCFLLSFPKGQEKHLHMLIDCGVVLGTGEPGSVMRQVAQNVKDATGGVLDVVVITHEHWDHLSGFDEKQARGLFDTMEIKELWLAWTEDETDDLATSLREERQRKMEAVKAAKEAAKKNNLDQQVARMSELLGFFGAAAAGAPGGEDEDAGGTGGALQFLKNKRSPTIMKTGTSILLDGVDDVRVFVVGPPRDDDAMRKTNPSKGEGYGLSDPPIGLAEAFLAAFSPGDESAQPFHSSLGRELDELKKHAENRKKQATAARRKKSPDGSLIEDPLLPGIEGYYHEEFAWRSIDNAWLATGERLALQLDSATNNTSLVLAIELGGKDVLLFVGDAQAGNWRSWESCTWTVKDKNDEFRSVTAADLLNRTIFYKVGHHGSHNATMKTKGLELMKSNRLAAFIPVDTKVAHEVKGWEHMPLPAIRTRLEERCAVIFQSDMETLSKKPVPFRWEDSSEQFDVRMRDKVTKKIATVRTQPLYTDYFV</sequence>
<organism evidence="3 4">
    <name type="scientific">Rhizobium mayense</name>
    <dbReference type="NCBI Taxonomy" id="1312184"/>
    <lineage>
        <taxon>Bacteria</taxon>
        <taxon>Pseudomonadati</taxon>
        <taxon>Pseudomonadota</taxon>
        <taxon>Alphaproteobacteria</taxon>
        <taxon>Hyphomicrobiales</taxon>
        <taxon>Rhizobiaceae</taxon>
        <taxon>Rhizobium/Agrobacterium group</taxon>
        <taxon>Rhizobium</taxon>
    </lineage>
</organism>
<protein>
    <recommendedName>
        <fullName evidence="2">Metallo-beta-lactamase domain-containing protein</fullName>
    </recommendedName>
</protein>
<proteinExistence type="predicted"/>
<evidence type="ECO:0000259" key="2">
    <source>
        <dbReference type="Pfam" id="PF00753"/>
    </source>
</evidence>
<gene>
    <name evidence="3" type="ORF">PY649_29895</name>
</gene>
<dbReference type="Proteomes" id="UP001172645">
    <property type="component" value="Unassembled WGS sequence"/>
</dbReference>
<comment type="caution">
    <text evidence="3">The sequence shown here is derived from an EMBL/GenBank/DDBJ whole genome shotgun (WGS) entry which is preliminary data.</text>
</comment>
<dbReference type="InterPro" id="IPR001279">
    <property type="entry name" value="Metallo-B-lactamas"/>
</dbReference>
<dbReference type="Gene3D" id="3.60.15.10">
    <property type="entry name" value="Ribonuclease Z/Hydroxyacylglutathione hydrolase-like"/>
    <property type="match status" value="1"/>
</dbReference>
<reference evidence="3" key="1">
    <citation type="submission" date="2023-06" db="EMBL/GenBank/DDBJ databases">
        <title>Phylogenetic Diversity of Rhizobium strains.</title>
        <authorList>
            <person name="Moura F.T."/>
            <person name="Helene L.C.F."/>
            <person name="Hungria M."/>
        </authorList>
    </citation>
    <scope>NUCLEOTIDE SEQUENCE</scope>
    <source>
        <strain evidence="3">CCGE526</strain>
    </source>
</reference>
<dbReference type="RefSeq" id="WP_285872530.1">
    <property type="nucleotide sequence ID" value="NZ_JARFYM010000038.1"/>
</dbReference>
<dbReference type="Pfam" id="PF00753">
    <property type="entry name" value="Lactamase_B"/>
    <property type="match status" value="1"/>
</dbReference>
<dbReference type="PANTHER" id="PTHR30619">
    <property type="entry name" value="DNA INTERNALIZATION/COMPETENCE PROTEIN COMEC/REC2"/>
    <property type="match status" value="1"/>
</dbReference>
<evidence type="ECO:0000313" key="4">
    <source>
        <dbReference type="Proteomes" id="UP001172645"/>
    </source>
</evidence>
<evidence type="ECO:0000313" key="3">
    <source>
        <dbReference type="EMBL" id="MDL2403111.1"/>
    </source>
</evidence>
<dbReference type="PANTHER" id="PTHR30619:SF1">
    <property type="entry name" value="RECOMBINATION PROTEIN 2"/>
    <property type="match status" value="1"/>
</dbReference>
<dbReference type="EMBL" id="JARFYM010000038">
    <property type="protein sequence ID" value="MDL2403111.1"/>
    <property type="molecule type" value="Genomic_DNA"/>
</dbReference>
<dbReference type="SUPFAM" id="SSF56281">
    <property type="entry name" value="Metallo-hydrolase/oxidoreductase"/>
    <property type="match status" value="1"/>
</dbReference>
<feature type="domain" description="Metallo-beta-lactamase" evidence="2">
    <location>
        <begin position="54"/>
        <end position="128"/>
    </location>
</feature>
<evidence type="ECO:0000256" key="1">
    <source>
        <dbReference type="SAM" id="MobiDB-lite"/>
    </source>
</evidence>